<dbReference type="PANTHER" id="PTHR45856">
    <property type="entry name" value="ALPHA/BETA-HYDROLASES SUPERFAMILY PROTEIN"/>
    <property type="match status" value="1"/>
</dbReference>
<dbReference type="InterPro" id="IPR029058">
    <property type="entry name" value="AB_hydrolase_fold"/>
</dbReference>
<dbReference type="InterPro" id="IPR002921">
    <property type="entry name" value="Fungal_lipase-type"/>
</dbReference>
<proteinExistence type="predicted"/>
<dbReference type="Pfam" id="PF01764">
    <property type="entry name" value="Lipase_3"/>
    <property type="match status" value="1"/>
</dbReference>
<comment type="caution">
    <text evidence="2">The sequence shown here is derived from an EMBL/GenBank/DDBJ whole genome shotgun (WGS) entry which is preliminary data.</text>
</comment>
<evidence type="ECO:0000313" key="3">
    <source>
        <dbReference type="Proteomes" id="UP000003175"/>
    </source>
</evidence>
<keyword evidence="3" id="KW-1185">Reference proteome</keyword>
<gene>
    <name evidence="2" type="ORF">HMPREF9432_00600</name>
</gene>
<organism evidence="2 3">
    <name type="scientific">Selenomonas noxia F0398</name>
    <dbReference type="NCBI Taxonomy" id="702437"/>
    <lineage>
        <taxon>Bacteria</taxon>
        <taxon>Bacillati</taxon>
        <taxon>Bacillota</taxon>
        <taxon>Negativicutes</taxon>
        <taxon>Selenomonadales</taxon>
        <taxon>Selenomonadaceae</taxon>
        <taxon>Selenomonas</taxon>
    </lineage>
</organism>
<dbReference type="EMBL" id="ADGH01000003">
    <property type="protein sequence ID" value="EHG26099.1"/>
    <property type="molecule type" value="Genomic_DNA"/>
</dbReference>
<sequence>MHIGRIFLFLCIFLTPLHVIAAPADLTSLLFVSAAASEAAYAGELPELVRARLVAAGWRIEGYETPGHGGTVGRFFHMVRTASDGTDVHFIAFPGTERGSDVWTDLRLGRAVFGGSSPSEFLEMRNESAAERKDMPLVHRGFLDYCQAALFTDALPAYGNRTAGEAIAEDLRGHPGTKLYLAGHSLGGAAAILAAARLADMGVPAEQLIVTTFGSPAVGNAAFVRTYEGKFTLYRVVMSGDPMKNLLAAPLGFRQFGERIAWTPARSVAAFPHAMTVYVDAAIRQLYDAYGGDSAFLFLMGQPNRAEGRTVYVAPIESALDDSLAEDAPYMKAVLRDALHVRNASVVFAAGGGGLSENGLLSGLHAHLSAAREAGAEQMVAYRIAGAKVRDTRETYRLTLERAVYDMEGNLVAAGSHSATTGELTPIETVLYLFAQD</sequence>
<protein>
    <recommendedName>
        <fullName evidence="1">Fungal lipase-type domain-containing protein</fullName>
    </recommendedName>
</protein>
<dbReference type="PANTHER" id="PTHR45856:SF24">
    <property type="entry name" value="FUNGAL LIPASE-LIKE DOMAIN-CONTAINING PROTEIN"/>
    <property type="match status" value="1"/>
</dbReference>
<accession>A0ABP2MT22</accession>
<feature type="domain" description="Fungal lipase-type" evidence="1">
    <location>
        <begin position="119"/>
        <end position="243"/>
    </location>
</feature>
<evidence type="ECO:0000313" key="2">
    <source>
        <dbReference type="EMBL" id="EHG26099.1"/>
    </source>
</evidence>
<dbReference type="RefSeq" id="WP_006696034.1">
    <property type="nucleotide sequence ID" value="NZ_JH376857.1"/>
</dbReference>
<evidence type="ECO:0000259" key="1">
    <source>
        <dbReference type="Pfam" id="PF01764"/>
    </source>
</evidence>
<dbReference type="Gene3D" id="3.40.50.1820">
    <property type="entry name" value="alpha/beta hydrolase"/>
    <property type="match status" value="1"/>
</dbReference>
<dbReference type="Proteomes" id="UP000003175">
    <property type="component" value="Unassembled WGS sequence"/>
</dbReference>
<dbReference type="SUPFAM" id="SSF53474">
    <property type="entry name" value="alpha/beta-Hydrolases"/>
    <property type="match status" value="1"/>
</dbReference>
<reference evidence="2 3" key="1">
    <citation type="submission" date="2011-08" db="EMBL/GenBank/DDBJ databases">
        <title>The Genome Sequence of Selenomonas noxia F0398.</title>
        <authorList>
            <consortium name="The Broad Institute Genome Sequencing Platform"/>
            <person name="Earl A."/>
            <person name="Ward D."/>
            <person name="Feldgarden M."/>
            <person name="Gevers D."/>
            <person name="Izard J."/>
            <person name="Ganesan A."/>
            <person name="Blanton J.M."/>
            <person name="Baranova O.V."/>
            <person name="Tanner A.C."/>
            <person name="Dewhirst F.E."/>
            <person name="Young S.K."/>
            <person name="Zeng Q."/>
            <person name="Gargeya S."/>
            <person name="Fitzgerald M."/>
            <person name="Haas B."/>
            <person name="Abouelleil A."/>
            <person name="Alvarado L."/>
            <person name="Arachchi H.M."/>
            <person name="Berlin A."/>
            <person name="Brown A."/>
            <person name="Chapman S.B."/>
            <person name="Chen Z."/>
            <person name="Dunbar C."/>
            <person name="Freedman E."/>
            <person name="Gearin G."/>
            <person name="Gellesch M."/>
            <person name="Goldberg J."/>
            <person name="Griggs A."/>
            <person name="Gujja S."/>
            <person name="Heiman D."/>
            <person name="Howarth C."/>
            <person name="Larson L."/>
            <person name="Lui A."/>
            <person name="MacDonald P.J.P."/>
            <person name="Montmayeur A."/>
            <person name="Murphy C."/>
            <person name="Neiman D."/>
            <person name="Pearson M."/>
            <person name="Priest M."/>
            <person name="Roberts A."/>
            <person name="Saif S."/>
            <person name="Shea T."/>
            <person name="Shenoy N."/>
            <person name="Sisk P."/>
            <person name="Stolte C."/>
            <person name="Sykes S."/>
            <person name="Wortman J."/>
            <person name="Nusbaum C."/>
            <person name="Birren B."/>
        </authorList>
    </citation>
    <scope>NUCLEOTIDE SEQUENCE [LARGE SCALE GENOMIC DNA]</scope>
    <source>
        <strain evidence="2 3">F0398</strain>
    </source>
</reference>
<dbReference type="InterPro" id="IPR051218">
    <property type="entry name" value="Sec_MonoDiacylglyc_Lipase"/>
</dbReference>
<name>A0ABP2MT22_9FIRM</name>